<sequence length="55" mass="5999">MVVKYVDDKGQPKEIAIKKDLDQGKWVVDDTATLSNGAQKADASDYILQDDGTVT</sequence>
<keyword evidence="2" id="KW-1185">Reference proteome</keyword>
<reference evidence="1 2" key="1">
    <citation type="journal article" date="2009" name="J. Bacteriol.">
        <title>Complete genome sequence of Haemophilus parasuis SH0165.</title>
        <authorList>
            <person name="Yue M."/>
            <person name="Yang F."/>
            <person name="Yang J."/>
            <person name="Bei W."/>
            <person name="Cai X."/>
            <person name="Chen L."/>
            <person name="Dong J."/>
            <person name="Zhou R."/>
            <person name="Jin M."/>
            <person name="Jin Q."/>
            <person name="Chen H."/>
        </authorList>
    </citation>
    <scope>NUCLEOTIDE SEQUENCE [LARGE SCALE GENOMIC DNA]</scope>
    <source>
        <strain evidence="1 2">SH0165</strain>
    </source>
</reference>
<dbReference type="AlphaFoldDB" id="B8F5E8"/>
<accession>B8F5E8</accession>
<proteinExistence type="predicted"/>
<evidence type="ECO:0000313" key="1">
    <source>
        <dbReference type="EMBL" id="ACL32550.1"/>
    </source>
</evidence>
<dbReference type="KEGG" id="hap:HAPS_0922"/>
<dbReference type="Proteomes" id="UP000006743">
    <property type="component" value="Chromosome"/>
</dbReference>
<protein>
    <submittedName>
        <fullName evidence="1">Uncharacterized protein</fullName>
    </submittedName>
</protein>
<dbReference type="STRING" id="557723.HAPS_0922"/>
<dbReference type="HOGENOM" id="CLU_3025954_0_0_6"/>
<gene>
    <name evidence="1" type="ordered locus">HAPS_0922</name>
</gene>
<dbReference type="EMBL" id="CP001321">
    <property type="protein sequence ID" value="ACL32550.1"/>
    <property type="molecule type" value="Genomic_DNA"/>
</dbReference>
<name>B8F5E8_GLAP5</name>
<evidence type="ECO:0000313" key="2">
    <source>
        <dbReference type="Proteomes" id="UP000006743"/>
    </source>
</evidence>
<organism evidence="1 2">
    <name type="scientific">Glaesserella parasuis serovar 5 (strain SH0165)</name>
    <name type="common">Haemophilus parasuis</name>
    <dbReference type="NCBI Taxonomy" id="557723"/>
    <lineage>
        <taxon>Bacteria</taxon>
        <taxon>Pseudomonadati</taxon>
        <taxon>Pseudomonadota</taxon>
        <taxon>Gammaproteobacteria</taxon>
        <taxon>Pasteurellales</taxon>
        <taxon>Pasteurellaceae</taxon>
        <taxon>Glaesserella</taxon>
    </lineage>
</organism>